<sequence length="103" mass="10698">MNENPIIPAANRSVMTPQEKGAALRADIIDRAEELRDQANDLFHQAVDFAKQRPYAAAAIVGGVAATAAAAVYGGSRLAASRATAFEDDTFDLAETPAIAPGA</sequence>
<name>A0A2W5A3V8_9SPHN</name>
<reference evidence="1 2" key="1">
    <citation type="submission" date="2017-08" db="EMBL/GenBank/DDBJ databases">
        <title>Infants hospitalized years apart are colonized by the same room-sourced microbial strains.</title>
        <authorList>
            <person name="Brooks B."/>
            <person name="Olm M.R."/>
            <person name="Firek B.A."/>
            <person name="Baker R."/>
            <person name="Thomas B.C."/>
            <person name="Morowitz M.J."/>
            <person name="Banfield J.F."/>
        </authorList>
    </citation>
    <scope>NUCLEOTIDE SEQUENCE [LARGE SCALE GENOMIC DNA]</scope>
    <source>
        <strain evidence="1">S2_018_000_R2_101</strain>
    </source>
</reference>
<proteinExistence type="predicted"/>
<dbReference type="Proteomes" id="UP000249066">
    <property type="component" value="Unassembled WGS sequence"/>
</dbReference>
<evidence type="ECO:0000313" key="1">
    <source>
        <dbReference type="EMBL" id="PZO87129.1"/>
    </source>
</evidence>
<gene>
    <name evidence="1" type="ORF">DI623_15325</name>
</gene>
<accession>A0A2W5A3V8</accession>
<organism evidence="1 2">
    <name type="scientific">Sphingomonas sanxanigenens</name>
    <dbReference type="NCBI Taxonomy" id="397260"/>
    <lineage>
        <taxon>Bacteria</taxon>
        <taxon>Pseudomonadati</taxon>
        <taxon>Pseudomonadota</taxon>
        <taxon>Alphaproteobacteria</taxon>
        <taxon>Sphingomonadales</taxon>
        <taxon>Sphingomonadaceae</taxon>
        <taxon>Sphingomonas</taxon>
    </lineage>
</organism>
<dbReference type="EMBL" id="QFNN01000148">
    <property type="protein sequence ID" value="PZO87129.1"/>
    <property type="molecule type" value="Genomic_DNA"/>
</dbReference>
<comment type="caution">
    <text evidence="1">The sequence shown here is derived from an EMBL/GenBank/DDBJ whole genome shotgun (WGS) entry which is preliminary data.</text>
</comment>
<evidence type="ECO:0000313" key="2">
    <source>
        <dbReference type="Proteomes" id="UP000249066"/>
    </source>
</evidence>
<protein>
    <submittedName>
        <fullName evidence="1">Uncharacterized protein</fullName>
    </submittedName>
</protein>
<dbReference type="AlphaFoldDB" id="A0A2W5A3V8"/>